<dbReference type="GO" id="GO:0005737">
    <property type="term" value="C:cytoplasm"/>
    <property type="evidence" value="ECO:0007669"/>
    <property type="project" value="UniProtKB-SubCell"/>
</dbReference>
<comment type="subcellular location">
    <subcellularLocation>
        <location evidence="3">Cytoplasm</location>
    </subcellularLocation>
    <subcellularLocation>
        <location evidence="2">Nucleus</location>
    </subcellularLocation>
</comment>
<keyword evidence="6" id="KW-0963">Cytoplasm</keyword>
<dbReference type="Pfam" id="PF14474">
    <property type="entry name" value="RTC4"/>
    <property type="match status" value="1"/>
</dbReference>
<dbReference type="InterPro" id="IPR028094">
    <property type="entry name" value="RTC4_C"/>
</dbReference>
<evidence type="ECO:0000256" key="3">
    <source>
        <dbReference type="ARBA" id="ARBA00004496"/>
    </source>
</evidence>
<evidence type="ECO:0000256" key="2">
    <source>
        <dbReference type="ARBA" id="ARBA00004123"/>
    </source>
</evidence>
<evidence type="ECO:0000256" key="1">
    <source>
        <dbReference type="ARBA" id="ARBA00002738"/>
    </source>
</evidence>
<evidence type="ECO:0000313" key="10">
    <source>
        <dbReference type="EMBL" id="KAA1103781.1"/>
    </source>
</evidence>
<feature type="region of interest" description="Disordered" evidence="8">
    <location>
        <begin position="12"/>
        <end position="50"/>
    </location>
</feature>
<proteinExistence type="inferred from homology"/>
<dbReference type="Proteomes" id="UP000325313">
    <property type="component" value="Unassembled WGS sequence"/>
</dbReference>
<keyword evidence="7" id="KW-0539">Nucleus</keyword>
<evidence type="ECO:0000256" key="4">
    <source>
        <dbReference type="ARBA" id="ARBA00009461"/>
    </source>
</evidence>
<comment type="function">
    <text evidence="1">May be involved in a process influencing telomere capping.</text>
</comment>
<organism evidence="10 11">
    <name type="scientific">Puccinia graminis f. sp. tritici</name>
    <dbReference type="NCBI Taxonomy" id="56615"/>
    <lineage>
        <taxon>Eukaryota</taxon>
        <taxon>Fungi</taxon>
        <taxon>Dikarya</taxon>
        <taxon>Basidiomycota</taxon>
        <taxon>Pucciniomycotina</taxon>
        <taxon>Pucciniomycetes</taxon>
        <taxon>Pucciniales</taxon>
        <taxon>Pucciniaceae</taxon>
        <taxon>Puccinia</taxon>
    </lineage>
</organism>
<dbReference type="GO" id="GO:0005634">
    <property type="term" value="C:nucleus"/>
    <property type="evidence" value="ECO:0007669"/>
    <property type="project" value="UniProtKB-SubCell"/>
</dbReference>
<accession>A0A5B0PRA3</accession>
<evidence type="ECO:0000313" key="11">
    <source>
        <dbReference type="Proteomes" id="UP000325313"/>
    </source>
</evidence>
<feature type="compositionally biased region" description="Low complexity" evidence="8">
    <location>
        <begin position="62"/>
        <end position="79"/>
    </location>
</feature>
<dbReference type="PANTHER" id="PTHR41391">
    <property type="entry name" value="RESTRICTION OF TELOMERE CAPPING PROTEIN 4"/>
    <property type="match status" value="1"/>
</dbReference>
<feature type="compositionally biased region" description="Basic residues" evidence="8">
    <location>
        <begin position="18"/>
        <end position="30"/>
    </location>
</feature>
<gene>
    <name evidence="10" type="ORF">PGTUg99_006719</name>
</gene>
<reference evidence="10 11" key="1">
    <citation type="submission" date="2019-05" db="EMBL/GenBank/DDBJ databases">
        <title>Emergence of the Ug99 lineage of the wheat stem rust pathogen through somatic hybridization.</title>
        <authorList>
            <person name="Li F."/>
            <person name="Upadhyaya N.M."/>
            <person name="Sperschneider J."/>
            <person name="Matny O."/>
            <person name="Nguyen-Phuc H."/>
            <person name="Mago R."/>
            <person name="Raley C."/>
            <person name="Miller M.E."/>
            <person name="Silverstein K.A.T."/>
            <person name="Henningsen E."/>
            <person name="Hirsch C.D."/>
            <person name="Visser B."/>
            <person name="Pretorius Z.A."/>
            <person name="Steffenson B.J."/>
            <person name="Schwessinger B."/>
            <person name="Dodds P.N."/>
            <person name="Figueroa M."/>
        </authorList>
    </citation>
    <scope>NUCLEOTIDE SEQUENCE [LARGE SCALE GENOMIC DNA]</scope>
    <source>
        <strain evidence="10 11">Ug99</strain>
    </source>
</reference>
<evidence type="ECO:0000256" key="6">
    <source>
        <dbReference type="ARBA" id="ARBA00022490"/>
    </source>
</evidence>
<comment type="caution">
    <text evidence="10">The sequence shown here is derived from an EMBL/GenBank/DDBJ whole genome shotgun (WGS) entry which is preliminary data.</text>
</comment>
<evidence type="ECO:0000259" key="9">
    <source>
        <dbReference type="Pfam" id="PF14474"/>
    </source>
</evidence>
<evidence type="ECO:0000256" key="5">
    <source>
        <dbReference type="ARBA" id="ARBA00015162"/>
    </source>
</evidence>
<protein>
    <recommendedName>
        <fullName evidence="5">Restriction of telomere capping protein 4</fullName>
    </recommendedName>
</protein>
<evidence type="ECO:0000256" key="7">
    <source>
        <dbReference type="ARBA" id="ARBA00023242"/>
    </source>
</evidence>
<dbReference type="InterPro" id="IPR039024">
    <property type="entry name" value="RTC4"/>
</dbReference>
<sequence length="392" mass="43567">MDLIGYKFEYEDNDTHATPRKRRHKKRKREKSTCDPIDPIVESSVSTTPVVQRSNINSDLLATPALTPTAPSSDPTSLTQNNQSLINTAPLVFTPISTLSCGQNLTEDVSPPVGVRPHPNTPMVALPAHLLDHQTVEGAKTSEQRLPSETDDGLAMIHPALHNGGELPSDLLASINDSMQEAPIQPSLIPPTRPKNPLAKLIELGKYLKRRGDVSRRYHPKNPAALHLPQTIVDGITKRLKLSQWAASADGPIKSILTTFICRHLWAVLRGEVDSHFLAVAFENWKTHGRTRCLSAFHDIGSFDIEQPGYYGAQGFETIYRTLQTTWFRLHEDKIAKLAHPMAPKYVLRKVMLSEVALGLIAEDMNLDIAHPLVRQTLTESRTYGLAMFPDE</sequence>
<dbReference type="EMBL" id="VDEP01000316">
    <property type="protein sequence ID" value="KAA1103781.1"/>
    <property type="molecule type" value="Genomic_DNA"/>
</dbReference>
<comment type="similarity">
    <text evidence="4">Belongs to the RTC4 family.</text>
</comment>
<feature type="domain" description="Restriction of telomere capping protein 4 C-terminal" evidence="9">
    <location>
        <begin position="271"/>
        <end position="389"/>
    </location>
</feature>
<dbReference type="PANTHER" id="PTHR41391:SF1">
    <property type="entry name" value="RESTRICTION OF TELOMERE CAPPING PROTEIN 4"/>
    <property type="match status" value="1"/>
</dbReference>
<feature type="region of interest" description="Disordered" evidence="8">
    <location>
        <begin position="62"/>
        <end position="81"/>
    </location>
</feature>
<name>A0A5B0PRA3_PUCGR</name>
<evidence type="ECO:0000256" key="8">
    <source>
        <dbReference type="SAM" id="MobiDB-lite"/>
    </source>
</evidence>
<dbReference type="AlphaFoldDB" id="A0A5B0PRA3"/>